<name>A0A2G5D3T8_AQUCA</name>
<sequence length="122" mass="14225">MLQRINRANLFFFFINRANLFFFINRANLSLSLSTASIYSEISSSIAQISFSSYQSLHQQPTFHQPIQQKFILKEEAREYVMKDAGCLWRLGKSRLHSLIDACKNESELREAREYVINNGRA</sequence>
<proteinExistence type="predicted"/>
<protein>
    <submittedName>
        <fullName evidence="1">Uncharacterized protein</fullName>
    </submittedName>
</protein>
<reference evidence="1 2" key="1">
    <citation type="submission" date="2017-09" db="EMBL/GenBank/DDBJ databases">
        <title>WGS assembly of Aquilegia coerulea Goldsmith.</title>
        <authorList>
            <person name="Hodges S."/>
            <person name="Kramer E."/>
            <person name="Nordborg M."/>
            <person name="Tomkins J."/>
            <person name="Borevitz J."/>
            <person name="Derieg N."/>
            <person name="Yan J."/>
            <person name="Mihaltcheva S."/>
            <person name="Hayes R.D."/>
            <person name="Rokhsar D."/>
        </authorList>
    </citation>
    <scope>NUCLEOTIDE SEQUENCE [LARGE SCALE GENOMIC DNA]</scope>
    <source>
        <strain evidence="2">cv. Goldsmith</strain>
    </source>
</reference>
<evidence type="ECO:0000313" key="1">
    <source>
        <dbReference type="EMBL" id="PIA38181.1"/>
    </source>
</evidence>
<gene>
    <name evidence="1" type="ORF">AQUCO_02800084v1</name>
</gene>
<accession>A0A2G5D3T8</accession>
<dbReference type="AlphaFoldDB" id="A0A2G5D3T8"/>
<organism evidence="1 2">
    <name type="scientific">Aquilegia coerulea</name>
    <name type="common">Rocky mountain columbine</name>
    <dbReference type="NCBI Taxonomy" id="218851"/>
    <lineage>
        <taxon>Eukaryota</taxon>
        <taxon>Viridiplantae</taxon>
        <taxon>Streptophyta</taxon>
        <taxon>Embryophyta</taxon>
        <taxon>Tracheophyta</taxon>
        <taxon>Spermatophyta</taxon>
        <taxon>Magnoliopsida</taxon>
        <taxon>Ranunculales</taxon>
        <taxon>Ranunculaceae</taxon>
        <taxon>Thalictroideae</taxon>
        <taxon>Aquilegia</taxon>
    </lineage>
</organism>
<dbReference type="InParanoid" id="A0A2G5D3T8"/>
<keyword evidence="2" id="KW-1185">Reference proteome</keyword>
<evidence type="ECO:0000313" key="2">
    <source>
        <dbReference type="Proteomes" id="UP000230069"/>
    </source>
</evidence>
<dbReference type="Proteomes" id="UP000230069">
    <property type="component" value="Unassembled WGS sequence"/>
</dbReference>
<dbReference type="EMBL" id="KZ305045">
    <property type="protein sequence ID" value="PIA38181.1"/>
    <property type="molecule type" value="Genomic_DNA"/>
</dbReference>